<feature type="transmembrane region" description="Helical" evidence="9">
    <location>
        <begin position="12"/>
        <end position="32"/>
    </location>
</feature>
<name>A0A918P4P7_9NEIS</name>
<keyword evidence="7 9" id="KW-1133">Transmembrane helix</keyword>
<keyword evidence="8 9" id="KW-0472">Membrane</keyword>
<reference evidence="10" key="2">
    <citation type="submission" date="2020-09" db="EMBL/GenBank/DDBJ databases">
        <authorList>
            <person name="Sun Q."/>
            <person name="Kim S."/>
        </authorList>
    </citation>
    <scope>NUCLEOTIDE SEQUENCE</scope>
    <source>
        <strain evidence="10">KCTC 32182</strain>
    </source>
</reference>
<feature type="transmembrane region" description="Helical" evidence="9">
    <location>
        <begin position="52"/>
        <end position="77"/>
    </location>
</feature>
<comment type="subcellular location">
    <subcellularLocation>
        <location evidence="1">Cell inner membrane</location>
        <topology evidence="1">Multi-pass membrane protein</topology>
    </subcellularLocation>
</comment>
<organism evidence="10 11">
    <name type="scientific">Paludibacterium paludis</name>
    <dbReference type="NCBI Taxonomy" id="1225769"/>
    <lineage>
        <taxon>Bacteria</taxon>
        <taxon>Pseudomonadati</taxon>
        <taxon>Pseudomonadota</taxon>
        <taxon>Betaproteobacteria</taxon>
        <taxon>Neisseriales</taxon>
        <taxon>Chromobacteriaceae</taxon>
        <taxon>Paludibacterium</taxon>
    </lineage>
</organism>
<dbReference type="RefSeq" id="WP_189534491.1">
    <property type="nucleotide sequence ID" value="NZ_BMYX01000013.1"/>
</dbReference>
<feature type="transmembrane region" description="Helical" evidence="9">
    <location>
        <begin position="296"/>
        <end position="316"/>
    </location>
</feature>
<dbReference type="NCBIfam" id="TIGR04407">
    <property type="entry name" value="LptF_YjgP"/>
    <property type="match status" value="1"/>
</dbReference>
<keyword evidence="6 9" id="KW-0812">Transmembrane</keyword>
<dbReference type="Pfam" id="PF03739">
    <property type="entry name" value="LptF_LptG"/>
    <property type="match status" value="1"/>
</dbReference>
<evidence type="ECO:0000313" key="10">
    <source>
        <dbReference type="EMBL" id="GGY19193.1"/>
    </source>
</evidence>
<evidence type="ECO:0000256" key="5">
    <source>
        <dbReference type="ARBA" id="ARBA00022519"/>
    </source>
</evidence>
<dbReference type="GO" id="GO:0055085">
    <property type="term" value="P:transmembrane transport"/>
    <property type="evidence" value="ECO:0007669"/>
    <property type="project" value="InterPro"/>
</dbReference>
<evidence type="ECO:0000256" key="8">
    <source>
        <dbReference type="ARBA" id="ARBA00023136"/>
    </source>
</evidence>
<dbReference type="Proteomes" id="UP000645257">
    <property type="component" value="Unassembled WGS sequence"/>
</dbReference>
<dbReference type="GO" id="GO:0015920">
    <property type="term" value="P:lipopolysaccharide transport"/>
    <property type="evidence" value="ECO:0007669"/>
    <property type="project" value="TreeGrafter"/>
</dbReference>
<reference evidence="10" key="1">
    <citation type="journal article" date="2014" name="Int. J. Syst. Evol. Microbiol.">
        <title>Complete genome sequence of Corynebacterium casei LMG S-19264T (=DSM 44701T), isolated from a smear-ripened cheese.</title>
        <authorList>
            <consortium name="US DOE Joint Genome Institute (JGI-PGF)"/>
            <person name="Walter F."/>
            <person name="Albersmeier A."/>
            <person name="Kalinowski J."/>
            <person name="Ruckert C."/>
        </authorList>
    </citation>
    <scope>NUCLEOTIDE SEQUENCE</scope>
    <source>
        <strain evidence="10">KCTC 32182</strain>
    </source>
</reference>
<dbReference type="InterPro" id="IPR030922">
    <property type="entry name" value="LptF"/>
</dbReference>
<keyword evidence="5" id="KW-0997">Cell inner membrane</keyword>
<feature type="transmembrane region" description="Helical" evidence="9">
    <location>
        <begin position="328"/>
        <end position="347"/>
    </location>
</feature>
<dbReference type="InterPro" id="IPR005495">
    <property type="entry name" value="LptG/LptF_permease"/>
</dbReference>
<feature type="transmembrane region" description="Helical" evidence="9">
    <location>
        <begin position="98"/>
        <end position="120"/>
    </location>
</feature>
<keyword evidence="4" id="KW-1003">Cell membrane</keyword>
<evidence type="ECO:0000256" key="9">
    <source>
        <dbReference type="SAM" id="Phobius"/>
    </source>
</evidence>
<keyword evidence="11" id="KW-1185">Reference proteome</keyword>
<proteinExistence type="predicted"/>
<protein>
    <recommendedName>
        <fullName evidence="2">Lipopolysaccharide export system permease protein LptF</fullName>
    </recommendedName>
</protein>
<feature type="transmembrane region" description="Helical" evidence="9">
    <location>
        <begin position="266"/>
        <end position="289"/>
    </location>
</feature>
<accession>A0A918P4P7</accession>
<dbReference type="GO" id="GO:0043190">
    <property type="term" value="C:ATP-binding cassette (ABC) transporter complex"/>
    <property type="evidence" value="ECO:0007669"/>
    <property type="project" value="InterPro"/>
</dbReference>
<comment type="caution">
    <text evidence="10">The sequence shown here is derived from an EMBL/GenBank/DDBJ whole genome shotgun (WGS) entry which is preliminary data.</text>
</comment>
<dbReference type="PANTHER" id="PTHR33529:SF7">
    <property type="entry name" value="LIPOPOLYSACCHARIDE EXPORT SYSTEM PERMEASE PROTEIN LPTF"/>
    <property type="match status" value="1"/>
</dbReference>
<evidence type="ECO:0000256" key="6">
    <source>
        <dbReference type="ARBA" id="ARBA00022692"/>
    </source>
</evidence>
<evidence type="ECO:0000256" key="2">
    <source>
        <dbReference type="ARBA" id="ARBA00014213"/>
    </source>
</evidence>
<dbReference type="AlphaFoldDB" id="A0A918P4P7"/>
<evidence type="ECO:0000256" key="4">
    <source>
        <dbReference type="ARBA" id="ARBA00022475"/>
    </source>
</evidence>
<sequence>MVFQKSLTRELTFTAIGVFSILLAILVSTQAINLLGRAAEGQIAGEAVGALIGFWALGLFPVLLILTVFVSVMVVLTRLWREHEMVVWLAAGLPLQRFIVPVLRFAVPMSVLVAIVSLYVGPWAEQRSQQYAEILKQREEMSAISPGLFKESGQSNRVYFIEKYGRDGKAQNIFFQDMTEGKVSTVLANNGHVETDDEGKRVLVLEDGRRYAGEPGSAAYEVVEFKRYAVVIGETRKLIGPRDNRQGLSTRTLYRQRHDAEARSELIWRFSMPVSCLVLALLAIPLSYFNPRSGQTYNLLVAILAYFMYQNALTLIRNAALHDRLPSSTMFACHLAVLLIALALMRYRNRPARPLGRVVSSLFGKA</sequence>
<gene>
    <name evidence="10" type="ORF">GCM10011289_23340</name>
</gene>
<evidence type="ECO:0000256" key="1">
    <source>
        <dbReference type="ARBA" id="ARBA00004429"/>
    </source>
</evidence>
<evidence type="ECO:0000256" key="7">
    <source>
        <dbReference type="ARBA" id="ARBA00022989"/>
    </source>
</evidence>
<dbReference type="EMBL" id="BMYX01000013">
    <property type="protein sequence ID" value="GGY19193.1"/>
    <property type="molecule type" value="Genomic_DNA"/>
</dbReference>
<evidence type="ECO:0000313" key="11">
    <source>
        <dbReference type="Proteomes" id="UP000645257"/>
    </source>
</evidence>
<evidence type="ECO:0000256" key="3">
    <source>
        <dbReference type="ARBA" id="ARBA00022448"/>
    </source>
</evidence>
<keyword evidence="3" id="KW-0813">Transport</keyword>
<dbReference type="PANTHER" id="PTHR33529">
    <property type="entry name" value="SLR0882 PROTEIN-RELATED"/>
    <property type="match status" value="1"/>
</dbReference>